<name>A0ABT9G1N1_LEPDI</name>
<feature type="domain" description="Transglycosylase SLT" evidence="1">
    <location>
        <begin position="138"/>
        <end position="212"/>
    </location>
</feature>
<dbReference type="RefSeq" id="WP_305748627.1">
    <property type="nucleotide sequence ID" value="NZ_JAUZEE010000002.1"/>
</dbReference>
<dbReference type="CDD" id="cd00254">
    <property type="entry name" value="LT-like"/>
    <property type="match status" value="1"/>
</dbReference>
<evidence type="ECO:0000259" key="1">
    <source>
        <dbReference type="Pfam" id="PF01464"/>
    </source>
</evidence>
<dbReference type="Gene3D" id="1.10.530.10">
    <property type="match status" value="1"/>
</dbReference>
<dbReference type="InterPro" id="IPR023346">
    <property type="entry name" value="Lysozyme-like_dom_sf"/>
</dbReference>
<evidence type="ECO:0000313" key="2">
    <source>
        <dbReference type="EMBL" id="MDP4300078.1"/>
    </source>
</evidence>
<sequence>MSTFRSWAQLRECVLASTRVFLADLGHGLLAVGHNSLAVLGLAVLSATFVVGGRADVRGTLEAQALDWLLQRQEARSTDAGDLFDHGDLSAVDRATAVDPSELNRQQSVVANWLSRRYRVAPEPVARLVQESWSLGRRVGLEPTLILAIVAVESSFNPFAQSSVGAQGLMQVMTRVHDDKYEAFGGNHAAFDPLTNLRVGVQVLKDCIATAGSVEGGLRHYVGAANLSDDGGYAFKVMAEQEFMTQLLQGRSVPPTARLPVPPVATAQTAPAVEPELPPAQAPAGKAAVKPAPVKAAKTAKIAGAGSTGAQVALVQ</sequence>
<dbReference type="EMBL" id="JAUZEE010000002">
    <property type="protein sequence ID" value="MDP4300078.1"/>
    <property type="molecule type" value="Genomic_DNA"/>
</dbReference>
<dbReference type="Proteomes" id="UP001235760">
    <property type="component" value="Unassembled WGS sequence"/>
</dbReference>
<dbReference type="SUPFAM" id="SSF53955">
    <property type="entry name" value="Lysozyme-like"/>
    <property type="match status" value="1"/>
</dbReference>
<dbReference type="InterPro" id="IPR008258">
    <property type="entry name" value="Transglycosylase_SLT_dom_1"/>
</dbReference>
<evidence type="ECO:0000313" key="3">
    <source>
        <dbReference type="Proteomes" id="UP001235760"/>
    </source>
</evidence>
<reference evidence="2 3" key="1">
    <citation type="submission" date="2023-08" db="EMBL/GenBank/DDBJ databases">
        <authorList>
            <person name="Roldan D.M."/>
            <person name="Menes R.J."/>
        </authorList>
    </citation>
    <scope>NUCLEOTIDE SEQUENCE [LARGE SCALE GENOMIC DNA]</scope>
    <source>
        <strain evidence="2 3">CCM 2812</strain>
    </source>
</reference>
<accession>A0ABT9G1N1</accession>
<keyword evidence="3" id="KW-1185">Reference proteome</keyword>
<comment type="caution">
    <text evidence="2">The sequence shown here is derived from an EMBL/GenBank/DDBJ whole genome shotgun (WGS) entry which is preliminary data.</text>
</comment>
<gene>
    <name evidence="2" type="ORF">Q8X39_05480</name>
</gene>
<organism evidence="2 3">
    <name type="scientific">Leptothrix discophora</name>
    <dbReference type="NCBI Taxonomy" id="89"/>
    <lineage>
        <taxon>Bacteria</taxon>
        <taxon>Pseudomonadati</taxon>
        <taxon>Pseudomonadota</taxon>
        <taxon>Betaproteobacteria</taxon>
        <taxon>Burkholderiales</taxon>
        <taxon>Sphaerotilaceae</taxon>
        <taxon>Leptothrix</taxon>
    </lineage>
</organism>
<protein>
    <submittedName>
        <fullName evidence="2">Transglycosylase SLT domain-containing protein</fullName>
    </submittedName>
</protein>
<proteinExistence type="predicted"/>
<dbReference type="Pfam" id="PF01464">
    <property type="entry name" value="SLT"/>
    <property type="match status" value="1"/>
</dbReference>